<comment type="cofactor">
    <cofactor evidence="9">
        <name>Ca(2+)</name>
        <dbReference type="ChEBI" id="CHEBI:29108"/>
    </cofactor>
    <text evidence="9">Binds 2 calcium ions per subunit.</text>
</comment>
<evidence type="ECO:0000256" key="9">
    <source>
        <dbReference type="RuleBase" id="RU362112"/>
    </source>
</evidence>
<sequence>MAVFLIKTERFSLLTVYQMAFLLLFVMLTACAASPQDLSGQVFTFPEETNTTYVRLNASVQSFSAVTVCLRFITDLSRSHSLFSLATPSAANAFQIRTDPVSSGFIVFVNNRVVRFWGLNYTPNRWHSICSTWDGDSGLVRLWFDSESTVSKFAGGTGISEPVIILGQDQDSLGGRFQARQSFVGMLSNVHMWDYTLSACEIQNYVDDLNFGLGNVLNWRALEFKATGRVLLEDKMLACH</sequence>
<dbReference type="SMART" id="SM00159">
    <property type="entry name" value="PTX"/>
    <property type="match status" value="1"/>
</dbReference>
<evidence type="ECO:0000256" key="2">
    <source>
        <dbReference type="ARBA" id="ARBA00022525"/>
    </source>
</evidence>
<comment type="subcellular location">
    <subcellularLocation>
        <location evidence="1 9">Secreted</location>
    </subcellularLocation>
</comment>
<dbReference type="OMA" id="MEKLLWC"/>
<comment type="similarity">
    <text evidence="7 9">Belongs to the pentraxin family.</text>
</comment>
<dbReference type="SUPFAM" id="SSF49899">
    <property type="entry name" value="Concanavalin A-like lectins/glucanases"/>
    <property type="match status" value="1"/>
</dbReference>
<feature type="domain" description="Pentraxin (PTX)" evidence="10">
    <location>
        <begin position="39"/>
        <end position="238"/>
    </location>
</feature>
<accession>A0A672JD59</accession>
<keyword evidence="2" id="KW-0964">Secreted</keyword>
<evidence type="ECO:0000256" key="5">
    <source>
        <dbReference type="ARBA" id="ARBA00022837"/>
    </source>
</evidence>
<dbReference type="Gene3D" id="2.60.120.200">
    <property type="match status" value="1"/>
</dbReference>
<dbReference type="InterPro" id="IPR013320">
    <property type="entry name" value="ConA-like_dom_sf"/>
</dbReference>
<reference evidence="11" key="1">
    <citation type="submission" date="2019-06" db="EMBL/GenBank/DDBJ databases">
        <authorList>
            <consortium name="Wellcome Sanger Institute Data Sharing"/>
        </authorList>
    </citation>
    <scope>NUCLEOTIDE SEQUENCE [LARGE SCALE GENOMIC DNA]</scope>
</reference>
<reference evidence="11" key="2">
    <citation type="submission" date="2025-08" db="UniProtKB">
        <authorList>
            <consortium name="Ensembl"/>
        </authorList>
    </citation>
    <scope>IDENTIFICATION</scope>
</reference>
<dbReference type="InterPro" id="IPR001759">
    <property type="entry name" value="PTX_dom"/>
</dbReference>
<dbReference type="PANTHER" id="PTHR45869">
    <property type="entry name" value="C-REACTIVE PROTEIN-RELATED"/>
    <property type="match status" value="1"/>
</dbReference>
<dbReference type="InParanoid" id="A0A672JD59"/>
<dbReference type="Pfam" id="PF00354">
    <property type="entry name" value="Pentaxin"/>
    <property type="match status" value="1"/>
</dbReference>
<keyword evidence="6" id="KW-1015">Disulfide bond</keyword>
<feature type="signal peptide" evidence="9">
    <location>
        <begin position="1"/>
        <end position="33"/>
    </location>
</feature>
<evidence type="ECO:0000256" key="4">
    <source>
        <dbReference type="ARBA" id="ARBA00022729"/>
    </source>
</evidence>
<evidence type="ECO:0000259" key="10">
    <source>
        <dbReference type="PROSITE" id="PS51828"/>
    </source>
</evidence>
<feature type="chain" id="PRO_5025705336" description="Pentraxin family member" evidence="9">
    <location>
        <begin position="34"/>
        <end position="240"/>
    </location>
</feature>
<dbReference type="PROSITE" id="PS51257">
    <property type="entry name" value="PROKAR_LIPOPROTEIN"/>
    <property type="match status" value="1"/>
</dbReference>
<evidence type="ECO:0000256" key="3">
    <source>
        <dbReference type="ARBA" id="ARBA00022723"/>
    </source>
</evidence>
<evidence type="ECO:0000256" key="6">
    <source>
        <dbReference type="ARBA" id="ARBA00023157"/>
    </source>
</evidence>
<evidence type="ECO:0000256" key="7">
    <source>
        <dbReference type="ARBA" id="ARBA00038102"/>
    </source>
</evidence>
<dbReference type="Ensembl" id="ENSSFAT00005052839.1">
    <property type="protein sequence ID" value="ENSSFAP00005051194.1"/>
    <property type="gene ID" value="ENSSFAG00005024643.1"/>
</dbReference>
<evidence type="ECO:0000313" key="11">
    <source>
        <dbReference type="Ensembl" id="ENSSFAP00005051194.1"/>
    </source>
</evidence>
<keyword evidence="5 9" id="KW-0106">Calcium</keyword>
<dbReference type="InterPro" id="IPR051005">
    <property type="entry name" value="Pentraxin_domain"/>
</dbReference>
<organism evidence="11 12">
    <name type="scientific">Salarias fasciatus</name>
    <name type="common">Jewelled blenny</name>
    <name type="synonym">Blennius fasciatus</name>
    <dbReference type="NCBI Taxonomy" id="181472"/>
    <lineage>
        <taxon>Eukaryota</taxon>
        <taxon>Metazoa</taxon>
        <taxon>Chordata</taxon>
        <taxon>Craniata</taxon>
        <taxon>Vertebrata</taxon>
        <taxon>Euteleostomi</taxon>
        <taxon>Actinopterygii</taxon>
        <taxon>Neopterygii</taxon>
        <taxon>Teleostei</taxon>
        <taxon>Neoteleostei</taxon>
        <taxon>Acanthomorphata</taxon>
        <taxon>Ovalentaria</taxon>
        <taxon>Blenniimorphae</taxon>
        <taxon>Blenniiformes</taxon>
        <taxon>Blennioidei</taxon>
        <taxon>Blenniidae</taxon>
        <taxon>Salariinae</taxon>
        <taxon>Salarias</taxon>
    </lineage>
</organism>
<comment type="subunit">
    <text evidence="9">Homopentamer. Pentaxin (or pentraxin) have a discoid arrangement of 5 non-covalently bound subunits.</text>
</comment>
<reference evidence="11" key="3">
    <citation type="submission" date="2025-09" db="UniProtKB">
        <authorList>
            <consortium name="Ensembl"/>
        </authorList>
    </citation>
    <scope>IDENTIFICATION</scope>
</reference>
<dbReference type="Proteomes" id="UP000472267">
    <property type="component" value="Chromosome 11"/>
</dbReference>
<evidence type="ECO:0000313" key="12">
    <source>
        <dbReference type="Proteomes" id="UP000472267"/>
    </source>
</evidence>
<dbReference type="GO" id="GO:0005576">
    <property type="term" value="C:extracellular region"/>
    <property type="evidence" value="ECO:0007669"/>
    <property type="project" value="UniProtKB-SubCell"/>
</dbReference>
<keyword evidence="12" id="KW-1185">Reference proteome</keyword>
<protein>
    <recommendedName>
        <fullName evidence="9">Pentraxin family member</fullName>
    </recommendedName>
</protein>
<dbReference type="AlphaFoldDB" id="A0A672JD59"/>
<dbReference type="PROSITE" id="PS51828">
    <property type="entry name" value="PTX_2"/>
    <property type="match status" value="1"/>
</dbReference>
<comment type="caution">
    <text evidence="8">Lacks conserved residue(s) required for the propagation of feature annotation.</text>
</comment>
<evidence type="ECO:0000256" key="1">
    <source>
        <dbReference type="ARBA" id="ARBA00004613"/>
    </source>
</evidence>
<gene>
    <name evidence="11" type="primary">LOC115397468</name>
</gene>
<dbReference type="PANTHER" id="PTHR45869:SF7">
    <property type="entry name" value="C-REACTIVE PROTEIN"/>
    <property type="match status" value="1"/>
</dbReference>
<proteinExistence type="inferred from homology"/>
<evidence type="ECO:0000256" key="8">
    <source>
        <dbReference type="PROSITE-ProRule" id="PRU01172"/>
    </source>
</evidence>
<keyword evidence="3 9" id="KW-0479">Metal-binding</keyword>
<dbReference type="PRINTS" id="PR00895">
    <property type="entry name" value="PENTAXIN"/>
</dbReference>
<keyword evidence="4 9" id="KW-0732">Signal</keyword>
<name>A0A672JD59_SALFA</name>
<dbReference type="GO" id="GO:0046872">
    <property type="term" value="F:metal ion binding"/>
    <property type="evidence" value="ECO:0007669"/>
    <property type="project" value="UniProtKB-KW"/>
</dbReference>